<feature type="transmembrane region" description="Helical" evidence="7">
    <location>
        <begin position="223"/>
        <end position="251"/>
    </location>
</feature>
<dbReference type="GO" id="GO:0005789">
    <property type="term" value="C:endoplasmic reticulum membrane"/>
    <property type="evidence" value="ECO:0007669"/>
    <property type="project" value="UniProtKB-SubCell"/>
</dbReference>
<dbReference type="AlphaFoldDB" id="A0A7R9Z2Z6"/>
<evidence type="ECO:0000256" key="3">
    <source>
        <dbReference type="ARBA" id="ARBA00022989"/>
    </source>
</evidence>
<dbReference type="GO" id="GO:0046513">
    <property type="term" value="P:ceramide biosynthetic process"/>
    <property type="evidence" value="ECO:0007669"/>
    <property type="project" value="InterPro"/>
</dbReference>
<organism evidence="9">
    <name type="scientific">Chlamydomonas euryale</name>
    <dbReference type="NCBI Taxonomy" id="1486919"/>
    <lineage>
        <taxon>Eukaryota</taxon>
        <taxon>Viridiplantae</taxon>
        <taxon>Chlorophyta</taxon>
        <taxon>core chlorophytes</taxon>
        <taxon>Chlorophyceae</taxon>
        <taxon>CS clade</taxon>
        <taxon>Chlamydomonadales</taxon>
        <taxon>Chlamydomonadaceae</taxon>
        <taxon>Chlamydomonas</taxon>
    </lineage>
</organism>
<dbReference type="PANTHER" id="PTHR12560">
    <property type="entry name" value="LONGEVITY ASSURANCE FACTOR 1 LAG1"/>
    <property type="match status" value="1"/>
</dbReference>
<feature type="domain" description="TLC" evidence="8">
    <location>
        <begin position="87"/>
        <end position="300"/>
    </location>
</feature>
<gene>
    <name evidence="9" type="ORF">CEUR00632_LOCUS15755</name>
</gene>
<evidence type="ECO:0000256" key="5">
    <source>
        <dbReference type="PROSITE-ProRule" id="PRU00205"/>
    </source>
</evidence>
<feature type="compositionally biased region" description="Acidic residues" evidence="6">
    <location>
        <begin position="313"/>
        <end position="325"/>
    </location>
</feature>
<dbReference type="PROSITE" id="PS50922">
    <property type="entry name" value="TLC"/>
    <property type="match status" value="1"/>
</dbReference>
<dbReference type="InterPro" id="IPR006634">
    <property type="entry name" value="TLC-dom"/>
</dbReference>
<dbReference type="PANTHER" id="PTHR12560:SF0">
    <property type="entry name" value="LD18904P"/>
    <property type="match status" value="1"/>
</dbReference>
<comment type="subcellular location">
    <subcellularLocation>
        <location evidence="1">Membrane</location>
        <topology evidence="1">Multi-pass membrane protein</topology>
    </subcellularLocation>
</comment>
<evidence type="ECO:0000313" key="9">
    <source>
        <dbReference type="EMBL" id="CAD8300826.1"/>
    </source>
</evidence>
<feature type="transmembrane region" description="Helical" evidence="7">
    <location>
        <begin position="46"/>
        <end position="67"/>
    </location>
</feature>
<keyword evidence="2 5" id="KW-0812">Transmembrane</keyword>
<sequence>MRSQNAFVLYVTDLLLYNYTDGLTYLDVPPEPEQTYVLGSRLADYALALVFALLIPAARWVLTAAVYRPTGRYFMSRRSSSDPERMRKWVESAWKLTVYTAFSVTAFLVSYQHVWFYDTRYFWMGCTKFPPCNLHVSEGVLLFYCIQTGFYVQAIHFLAFHEVRRKDWLESMIHHVATVGLLAYSYYVNFCRIGVLIMLLHDISDIFLELAKLCRYCRRPTAATVSFATFFVSWVALRMLYFPLVIIRSTLSEPMGLVGRYIDVDPMPHYLIFNGLLLLLLVLHTYWSYLILLVLINTVKNQGHGGDVREGDEGGNDDEEDDKED</sequence>
<protein>
    <recommendedName>
        <fullName evidence="8">TLC domain-containing protein</fullName>
    </recommendedName>
</protein>
<dbReference type="Pfam" id="PF03798">
    <property type="entry name" value="TRAM_LAG1_CLN8"/>
    <property type="match status" value="1"/>
</dbReference>
<keyword evidence="3 7" id="KW-1133">Transmembrane helix</keyword>
<proteinExistence type="predicted"/>
<evidence type="ECO:0000256" key="6">
    <source>
        <dbReference type="SAM" id="MobiDB-lite"/>
    </source>
</evidence>
<feature type="transmembrane region" description="Helical" evidence="7">
    <location>
        <begin position="141"/>
        <end position="161"/>
    </location>
</feature>
<feature type="transmembrane region" description="Helical" evidence="7">
    <location>
        <begin position="271"/>
        <end position="296"/>
    </location>
</feature>
<evidence type="ECO:0000256" key="2">
    <source>
        <dbReference type="ARBA" id="ARBA00022692"/>
    </source>
</evidence>
<evidence type="ECO:0000256" key="4">
    <source>
        <dbReference type="ARBA" id="ARBA00023136"/>
    </source>
</evidence>
<accession>A0A7R9Z2Z6</accession>
<name>A0A7R9Z2Z6_9CHLO</name>
<feature type="region of interest" description="Disordered" evidence="6">
    <location>
        <begin position="306"/>
        <end position="325"/>
    </location>
</feature>
<keyword evidence="4 5" id="KW-0472">Membrane</keyword>
<evidence type="ECO:0000259" key="8">
    <source>
        <dbReference type="PROSITE" id="PS50922"/>
    </source>
</evidence>
<feature type="transmembrane region" description="Helical" evidence="7">
    <location>
        <begin position="96"/>
        <end position="114"/>
    </location>
</feature>
<dbReference type="GO" id="GO:0050291">
    <property type="term" value="F:sphingosine N-acyltransferase activity"/>
    <property type="evidence" value="ECO:0007669"/>
    <property type="project" value="InterPro"/>
</dbReference>
<evidence type="ECO:0000256" key="1">
    <source>
        <dbReference type="ARBA" id="ARBA00004141"/>
    </source>
</evidence>
<dbReference type="InterPro" id="IPR016439">
    <property type="entry name" value="Lag1/Lac1-like"/>
</dbReference>
<reference evidence="9" key="1">
    <citation type="submission" date="2021-01" db="EMBL/GenBank/DDBJ databases">
        <authorList>
            <person name="Corre E."/>
            <person name="Pelletier E."/>
            <person name="Niang G."/>
            <person name="Scheremetjew M."/>
            <person name="Finn R."/>
            <person name="Kale V."/>
            <person name="Holt S."/>
            <person name="Cochrane G."/>
            <person name="Meng A."/>
            <person name="Brown T."/>
            <person name="Cohen L."/>
        </authorList>
    </citation>
    <scope>NUCLEOTIDE SEQUENCE</scope>
    <source>
        <strain evidence="9">CCMP219</strain>
    </source>
</reference>
<dbReference type="SMART" id="SM00724">
    <property type="entry name" value="TLC"/>
    <property type="match status" value="1"/>
</dbReference>
<evidence type="ECO:0000256" key="7">
    <source>
        <dbReference type="SAM" id="Phobius"/>
    </source>
</evidence>
<dbReference type="EMBL" id="HBEC01033922">
    <property type="protein sequence ID" value="CAD8300826.1"/>
    <property type="molecule type" value="Transcribed_RNA"/>
</dbReference>